<accession>A0A127PYH3</accession>
<evidence type="ECO:0000313" key="3">
    <source>
        <dbReference type="Proteomes" id="UP000074561"/>
    </source>
</evidence>
<reference evidence="2 3" key="1">
    <citation type="submission" date="2015-11" db="EMBL/GenBank/DDBJ databases">
        <title>Exploring the genomic traits of fungus-feeding bacterial genus Collimonas.</title>
        <authorList>
            <person name="Song C."/>
            <person name="Schmidt R."/>
            <person name="de Jager V."/>
            <person name="Krzyzanowska D."/>
            <person name="Jongedijk E."/>
            <person name="Cankar K."/>
            <person name="Beekwilder J."/>
            <person name="van Veen A."/>
            <person name="de Boer W."/>
            <person name="van Veen J.A."/>
            <person name="Garbeva P."/>
        </authorList>
    </citation>
    <scope>NUCLEOTIDE SEQUENCE [LARGE SCALE GENOMIC DNA]</scope>
    <source>
        <strain evidence="2 3">Ter91</strain>
    </source>
</reference>
<dbReference type="STRING" id="279113.CPter91_0438"/>
<dbReference type="GO" id="GO:0008168">
    <property type="term" value="F:methyltransferase activity"/>
    <property type="evidence" value="ECO:0007669"/>
    <property type="project" value="UniProtKB-KW"/>
</dbReference>
<organism evidence="2 3">
    <name type="scientific">Collimonas pratensis</name>
    <dbReference type="NCBI Taxonomy" id="279113"/>
    <lineage>
        <taxon>Bacteria</taxon>
        <taxon>Pseudomonadati</taxon>
        <taxon>Pseudomonadota</taxon>
        <taxon>Betaproteobacteria</taxon>
        <taxon>Burkholderiales</taxon>
        <taxon>Oxalobacteraceae</taxon>
        <taxon>Collimonas</taxon>
    </lineage>
</organism>
<dbReference type="GO" id="GO:0032259">
    <property type="term" value="P:methylation"/>
    <property type="evidence" value="ECO:0007669"/>
    <property type="project" value="UniProtKB-KW"/>
</dbReference>
<dbReference type="EMBL" id="CP013234">
    <property type="protein sequence ID" value="AMP02837.1"/>
    <property type="molecule type" value="Genomic_DNA"/>
</dbReference>
<name>A0A127PYH3_9BURK</name>
<feature type="compositionally biased region" description="Polar residues" evidence="1">
    <location>
        <begin position="50"/>
        <end position="67"/>
    </location>
</feature>
<keyword evidence="2" id="KW-0808">Transferase</keyword>
<sequence>MTAGFRIFERQRKVSGEVVQKFSSIPVANISDSMSRMNAAGSQLRPLHQGGSSLVQQLPSSPDRATT</sequence>
<gene>
    <name evidence="2" type="primary">menG2</name>
    <name evidence="2" type="ORF">CPter91_0438</name>
</gene>
<keyword evidence="2" id="KW-0489">Methyltransferase</keyword>
<dbReference type="AlphaFoldDB" id="A0A127PYH3"/>
<feature type="region of interest" description="Disordered" evidence="1">
    <location>
        <begin position="38"/>
        <end position="67"/>
    </location>
</feature>
<dbReference type="KEGG" id="cpra:CPter91_0438"/>
<dbReference type="PATRIC" id="fig|279113.9.peg.447"/>
<evidence type="ECO:0000256" key="1">
    <source>
        <dbReference type="SAM" id="MobiDB-lite"/>
    </source>
</evidence>
<protein>
    <submittedName>
        <fullName evidence="2">Dimethylmenaquinone methyltransferase family protein</fullName>
    </submittedName>
</protein>
<proteinExistence type="predicted"/>
<dbReference type="Proteomes" id="UP000074561">
    <property type="component" value="Chromosome"/>
</dbReference>
<evidence type="ECO:0000313" key="2">
    <source>
        <dbReference type="EMBL" id="AMP02837.1"/>
    </source>
</evidence>